<dbReference type="PANTHER" id="PTHR23416:SF78">
    <property type="entry name" value="LIPOPOLYSACCHARIDE BIOSYNTHESIS O-ACETYL TRANSFERASE WBBJ-RELATED"/>
    <property type="match status" value="1"/>
</dbReference>
<evidence type="ECO:0000313" key="2">
    <source>
        <dbReference type="Proteomes" id="UP000246661"/>
    </source>
</evidence>
<keyword evidence="2" id="KW-1185">Reference proteome</keyword>
<dbReference type="OrthoDB" id="9815592at2"/>
<dbReference type="EMBL" id="QGTX01000001">
    <property type="protein sequence ID" value="PWW21890.1"/>
    <property type="molecule type" value="Genomic_DNA"/>
</dbReference>
<dbReference type="InterPro" id="IPR011004">
    <property type="entry name" value="Trimer_LpxA-like_sf"/>
</dbReference>
<dbReference type="PANTHER" id="PTHR23416">
    <property type="entry name" value="SIALIC ACID SYNTHASE-RELATED"/>
    <property type="match status" value="1"/>
</dbReference>
<dbReference type="Proteomes" id="UP000246661">
    <property type="component" value="Unassembled WGS sequence"/>
</dbReference>
<proteinExistence type="predicted"/>
<comment type="caution">
    <text evidence="1">The sequence shown here is derived from an EMBL/GenBank/DDBJ whole genome shotgun (WGS) entry which is preliminary data.</text>
</comment>
<reference evidence="2" key="1">
    <citation type="submission" date="2018-05" db="EMBL/GenBank/DDBJ databases">
        <authorList>
            <person name="Klenk H.-P."/>
            <person name="Huntemann M."/>
            <person name="Clum A."/>
            <person name="Pillay M."/>
            <person name="Palaniappan K."/>
            <person name="Varghese N."/>
            <person name="Mikhailova N."/>
            <person name="Stamatis D."/>
            <person name="Reddy T."/>
            <person name="Daum C."/>
            <person name="Shapiro N."/>
            <person name="Ivanova N."/>
            <person name="Kyrpides N."/>
            <person name="Woyke T."/>
        </authorList>
    </citation>
    <scope>NUCLEOTIDE SEQUENCE [LARGE SCALE GENOMIC DNA]</scope>
    <source>
        <strain evidence="2">DSM 45417</strain>
    </source>
</reference>
<dbReference type="InterPro" id="IPR051159">
    <property type="entry name" value="Hexapeptide_acetyltransf"/>
</dbReference>
<keyword evidence="1" id="KW-0808">Transferase</keyword>
<dbReference type="SUPFAM" id="SSF51161">
    <property type="entry name" value="Trimeric LpxA-like enzymes"/>
    <property type="match status" value="1"/>
</dbReference>
<dbReference type="Gene3D" id="2.160.10.10">
    <property type="entry name" value="Hexapeptide repeat proteins"/>
    <property type="match status" value="1"/>
</dbReference>
<gene>
    <name evidence="1" type="ORF">JD79_01032</name>
</gene>
<name>A0A317QJS7_9ACTN</name>
<accession>A0A317QJS7</accession>
<sequence length="225" mass="24220">MRVRSRSVRTLLAASCVLLPGGLRRFVHVRLLGHDLHPTASIGRSVVDVDHLVMGEGARIGHLVLVRGCEEVRLGAGAVIAMLVWVNSVRADKGYFTGQPRRPALVMGEKSLITVMHFIDACDLVELADYAAIAGFGSIVQTHAVDIERMRQATAPIRIGDHSLVASRVLLLPGAVVPDRAVVAAGAVVGRALEGHHLFAGVPAKPVRDLDPEQAFFVRETSQLW</sequence>
<evidence type="ECO:0000313" key="1">
    <source>
        <dbReference type="EMBL" id="PWW21890.1"/>
    </source>
</evidence>
<protein>
    <submittedName>
        <fullName evidence="1">Carbonic anhydrase/acetyltransferase-like protein (Isoleucine patch superfamily)</fullName>
    </submittedName>
</protein>
<dbReference type="AlphaFoldDB" id="A0A317QJS7"/>
<organism evidence="1 2">
    <name type="scientific">Geodermatophilus normandii</name>
    <dbReference type="NCBI Taxonomy" id="1137989"/>
    <lineage>
        <taxon>Bacteria</taxon>
        <taxon>Bacillati</taxon>
        <taxon>Actinomycetota</taxon>
        <taxon>Actinomycetes</taxon>
        <taxon>Geodermatophilales</taxon>
        <taxon>Geodermatophilaceae</taxon>
        <taxon>Geodermatophilus</taxon>
    </lineage>
</organism>
<dbReference type="RefSeq" id="WP_110004638.1">
    <property type="nucleotide sequence ID" value="NZ_QGTX01000001.1"/>
</dbReference>
<dbReference type="GO" id="GO:0016740">
    <property type="term" value="F:transferase activity"/>
    <property type="evidence" value="ECO:0007669"/>
    <property type="project" value="UniProtKB-KW"/>
</dbReference>